<organism evidence="2">
    <name type="scientific">Thermocrinis ruber</name>
    <dbReference type="NCBI Taxonomy" id="75906"/>
    <lineage>
        <taxon>Bacteria</taxon>
        <taxon>Pseudomonadati</taxon>
        <taxon>Aquificota</taxon>
        <taxon>Aquificia</taxon>
        <taxon>Aquificales</taxon>
        <taxon>Aquificaceae</taxon>
        <taxon>Thermocrinis</taxon>
    </lineage>
</organism>
<name>A0A7C5SYQ3_9AQUI</name>
<dbReference type="PANTHER" id="PTHR43196">
    <property type="entry name" value="SULFATE ADENYLYLTRANSFERASE SUBUNIT 2"/>
    <property type="match status" value="1"/>
</dbReference>
<dbReference type="InterPro" id="IPR050128">
    <property type="entry name" value="Sulfate_adenylyltrnsfr_sub2"/>
</dbReference>
<dbReference type="PANTHER" id="PTHR43196:SF2">
    <property type="entry name" value="PHOSPHOADENOSINE PHOSPHOSULFATE REDUCTASE"/>
    <property type="match status" value="1"/>
</dbReference>
<sequence>MMHSGIPQTLKNWKECLVFSLVYNSLGSVLRERLKELFSRFSGQPVVVAYSGGKDSTFLLHHVLVLLRERKTNPLVVVYADTLVENPLIHQHAKEFLGKVKEYCEAEGIDARILVAQPEVKNTFWVNVIGKGYPVPSPWFRWCQDKLKLKPVKKALEGLSGGIMLVAVRTQESTARRKSLNRRLNGMELEKNHLRVFAPIFDFTEENIWEFFAKSQSPWGEDYSKVINLYKAARGECPLIPEKNKFHNGCGSRFGCWVCTVVKEDKTLKNQAQDNEALKKLYEFRNWLLEFSLDPQNRLPFRRNGRPAKNSKGMLSLQARKEILKRLQELEKLTNMKLLSPEEMEEIKRIWEEDKRRFSNLLAPS</sequence>
<comment type="caution">
    <text evidence="2">The sequence shown here is derived from an EMBL/GenBank/DDBJ whole genome shotgun (WGS) entry which is preliminary data.</text>
</comment>
<gene>
    <name evidence="2" type="ORF">ENN04_05800</name>
</gene>
<feature type="domain" description="Phosphoadenosine phosphosulphate reductase" evidence="1">
    <location>
        <begin position="46"/>
        <end position="260"/>
    </location>
</feature>
<protein>
    <recommendedName>
        <fullName evidence="1">Phosphoadenosine phosphosulphate reductase domain-containing protein</fullName>
    </recommendedName>
</protein>
<dbReference type="EMBL" id="DSAC01000070">
    <property type="protein sequence ID" value="HHO74140.1"/>
    <property type="molecule type" value="Genomic_DNA"/>
</dbReference>
<evidence type="ECO:0000313" key="2">
    <source>
        <dbReference type="EMBL" id="HHO74140.1"/>
    </source>
</evidence>
<dbReference type="InterPro" id="IPR002500">
    <property type="entry name" value="PAPS_reduct_dom"/>
</dbReference>
<dbReference type="InterPro" id="IPR014729">
    <property type="entry name" value="Rossmann-like_a/b/a_fold"/>
</dbReference>
<proteinExistence type="predicted"/>
<dbReference type="GO" id="GO:0003824">
    <property type="term" value="F:catalytic activity"/>
    <property type="evidence" value="ECO:0007669"/>
    <property type="project" value="InterPro"/>
</dbReference>
<dbReference type="AlphaFoldDB" id="A0A7C5SYQ3"/>
<accession>A0A7C5SYQ3</accession>
<evidence type="ECO:0000259" key="1">
    <source>
        <dbReference type="Pfam" id="PF01507"/>
    </source>
</evidence>
<dbReference type="Gene3D" id="3.40.50.620">
    <property type="entry name" value="HUPs"/>
    <property type="match status" value="1"/>
</dbReference>
<dbReference type="Pfam" id="PF01507">
    <property type="entry name" value="PAPS_reduct"/>
    <property type="match status" value="1"/>
</dbReference>
<dbReference type="SUPFAM" id="SSF52402">
    <property type="entry name" value="Adenine nucleotide alpha hydrolases-like"/>
    <property type="match status" value="1"/>
</dbReference>
<reference evidence="2" key="1">
    <citation type="journal article" date="2020" name="mSystems">
        <title>Genome- and Community-Level Interaction Insights into Carbon Utilization and Element Cycling Functions of Hydrothermarchaeota in Hydrothermal Sediment.</title>
        <authorList>
            <person name="Zhou Z."/>
            <person name="Liu Y."/>
            <person name="Xu W."/>
            <person name="Pan J."/>
            <person name="Luo Z.H."/>
            <person name="Li M."/>
        </authorList>
    </citation>
    <scope>NUCLEOTIDE SEQUENCE [LARGE SCALE GENOMIC DNA]</scope>
    <source>
        <strain evidence="2">SpSt-114</strain>
    </source>
</reference>